<keyword evidence="2" id="KW-1185">Reference proteome</keyword>
<evidence type="ECO:0008006" key="3">
    <source>
        <dbReference type="Google" id="ProtNLM"/>
    </source>
</evidence>
<dbReference type="RefSeq" id="WP_381422192.1">
    <property type="nucleotide sequence ID" value="NZ_JBHSDH010000013.1"/>
</dbReference>
<sequence>MRFASLGLLLLTLSSCSKDSEGAGGDHMTATDVGDALDERAIERGILPDLNNLVFAGRFETRSELGTDKFCAVDNGSGTYKIGVLAVFGPESKCEGQGSAKIEGEKVQITLAGKGNCSFDAEYDGVELRFPGGVGEECESYCTSRASLSGTSYFMVEEGDDGARRALGRDIERLCD</sequence>
<evidence type="ECO:0000313" key="2">
    <source>
        <dbReference type="Proteomes" id="UP001595887"/>
    </source>
</evidence>
<organism evidence="1 2">
    <name type="scientific">Sphingorhabdus arenilitoris</name>
    <dbReference type="NCBI Taxonomy" id="1490041"/>
    <lineage>
        <taxon>Bacteria</taxon>
        <taxon>Pseudomonadati</taxon>
        <taxon>Pseudomonadota</taxon>
        <taxon>Alphaproteobacteria</taxon>
        <taxon>Sphingomonadales</taxon>
        <taxon>Sphingomonadaceae</taxon>
        <taxon>Sphingorhabdus</taxon>
    </lineage>
</organism>
<protein>
    <recommendedName>
        <fullName evidence="3">Lipoprotein</fullName>
    </recommendedName>
</protein>
<name>A0ABV8RHE6_9SPHN</name>
<reference evidence="2" key="1">
    <citation type="journal article" date="2019" name="Int. J. Syst. Evol. Microbiol.">
        <title>The Global Catalogue of Microorganisms (GCM) 10K type strain sequencing project: providing services to taxonomists for standard genome sequencing and annotation.</title>
        <authorList>
            <consortium name="The Broad Institute Genomics Platform"/>
            <consortium name="The Broad Institute Genome Sequencing Center for Infectious Disease"/>
            <person name="Wu L."/>
            <person name="Ma J."/>
        </authorList>
    </citation>
    <scope>NUCLEOTIDE SEQUENCE [LARGE SCALE GENOMIC DNA]</scope>
    <source>
        <strain evidence="2">CECT 8531</strain>
    </source>
</reference>
<dbReference type="Proteomes" id="UP001595887">
    <property type="component" value="Unassembled WGS sequence"/>
</dbReference>
<comment type="caution">
    <text evidence="1">The sequence shown here is derived from an EMBL/GenBank/DDBJ whole genome shotgun (WGS) entry which is preliminary data.</text>
</comment>
<accession>A0ABV8RHE6</accession>
<proteinExistence type="predicted"/>
<dbReference type="PROSITE" id="PS51257">
    <property type="entry name" value="PROKAR_LIPOPROTEIN"/>
    <property type="match status" value="1"/>
</dbReference>
<dbReference type="EMBL" id="JBHSDH010000013">
    <property type="protein sequence ID" value="MFC4291925.1"/>
    <property type="molecule type" value="Genomic_DNA"/>
</dbReference>
<gene>
    <name evidence="1" type="ORF">ACFOWX_05795</name>
</gene>
<evidence type="ECO:0000313" key="1">
    <source>
        <dbReference type="EMBL" id="MFC4291925.1"/>
    </source>
</evidence>